<organism evidence="3 4">
    <name type="scientific">Prauserella muralis</name>
    <dbReference type="NCBI Taxonomy" id="588067"/>
    <lineage>
        <taxon>Bacteria</taxon>
        <taxon>Bacillati</taxon>
        <taxon>Actinomycetota</taxon>
        <taxon>Actinomycetes</taxon>
        <taxon>Pseudonocardiales</taxon>
        <taxon>Pseudonocardiaceae</taxon>
        <taxon>Prauserella</taxon>
    </lineage>
</organism>
<dbReference type="InterPro" id="IPR021416">
    <property type="entry name" value="DUF3048_N"/>
</dbReference>
<keyword evidence="4" id="KW-1185">Reference proteome</keyword>
<dbReference type="OrthoDB" id="9779102at2"/>
<evidence type="ECO:0008006" key="5">
    <source>
        <dbReference type="Google" id="ProtNLM"/>
    </source>
</evidence>
<proteinExistence type="predicted"/>
<dbReference type="Proteomes" id="UP000249915">
    <property type="component" value="Unassembled WGS sequence"/>
</dbReference>
<comment type="caution">
    <text evidence="3">The sequence shown here is derived from an EMBL/GenBank/DDBJ whole genome shotgun (WGS) entry which is preliminary data.</text>
</comment>
<evidence type="ECO:0000259" key="1">
    <source>
        <dbReference type="Pfam" id="PF11258"/>
    </source>
</evidence>
<feature type="domain" description="DUF3048" evidence="1">
    <location>
        <begin position="52"/>
        <end position="168"/>
    </location>
</feature>
<accession>A0A2V4AQN2</accession>
<dbReference type="Gene3D" id="3.50.90.10">
    <property type="entry name" value="YerB-like"/>
    <property type="match status" value="1"/>
</dbReference>
<protein>
    <recommendedName>
        <fullName evidence="5">DUF3048 family protein</fullName>
    </recommendedName>
</protein>
<dbReference type="EMBL" id="MASW01000005">
    <property type="protein sequence ID" value="PXY22907.1"/>
    <property type="molecule type" value="Genomic_DNA"/>
</dbReference>
<evidence type="ECO:0000313" key="3">
    <source>
        <dbReference type="EMBL" id="PXY22907.1"/>
    </source>
</evidence>
<feature type="domain" description="DUF3048" evidence="2">
    <location>
        <begin position="197"/>
        <end position="307"/>
    </location>
</feature>
<dbReference type="InterPro" id="IPR023158">
    <property type="entry name" value="YerB-like_sf"/>
</dbReference>
<dbReference type="Pfam" id="PF17479">
    <property type="entry name" value="DUF3048_C"/>
    <property type="match status" value="1"/>
</dbReference>
<evidence type="ECO:0000259" key="2">
    <source>
        <dbReference type="Pfam" id="PF17479"/>
    </source>
</evidence>
<dbReference type="AlphaFoldDB" id="A0A2V4AQN2"/>
<dbReference type="Pfam" id="PF11258">
    <property type="entry name" value="DUF3048"/>
    <property type="match status" value="1"/>
</dbReference>
<dbReference type="SUPFAM" id="SSF159774">
    <property type="entry name" value="YerB-like"/>
    <property type="match status" value="1"/>
</dbReference>
<name>A0A2V4AQN2_9PSEU</name>
<evidence type="ECO:0000313" key="4">
    <source>
        <dbReference type="Proteomes" id="UP000249915"/>
    </source>
</evidence>
<sequence>MTVATRRVRLALVAGTVLAVVAVLVAVLLLFGEDDSPRTPPAAPRGRAALGLAVKIDNVDLARPQTGLASADVVYVEPVEGGLTRLVAVYSAPPAVAGPVRSARETDVELLAQYGRPALAFSGEAPQLRGLLDRSPLVLASPQEAPSAYFRDAARGAPHNLYVRPGRLPRGEGKPVSDVLAFGPAPARGTPRDSYEVRYPAAAVRFDWDGARWTVTMNGTPLRSTESGRLTAASVVVQRVAVRPGRVTDAAGSASPVARTVGSGQAVVLRDGTLYPARWSRPRPADGTRFTTGSGASLPLAGGVVWVLLVPGR</sequence>
<reference evidence="3 4" key="1">
    <citation type="submission" date="2016-07" db="EMBL/GenBank/DDBJ databases">
        <title>Draft genome sequence of Prauserella muralis DSM 45305, isolated from a mould-covered wall in an indoor environment.</title>
        <authorList>
            <person name="Ruckert C."/>
            <person name="Albersmeier A."/>
            <person name="Jiang C.-L."/>
            <person name="Jiang Y."/>
            <person name="Kalinowski J."/>
            <person name="Schneider O."/>
            <person name="Winkler A."/>
            <person name="Zotchev S.B."/>
        </authorList>
    </citation>
    <scope>NUCLEOTIDE SEQUENCE [LARGE SCALE GENOMIC DNA]</scope>
    <source>
        <strain evidence="3 4">DSM 45305</strain>
    </source>
</reference>
<dbReference type="InterPro" id="IPR035328">
    <property type="entry name" value="DUF3048_C"/>
</dbReference>
<gene>
    <name evidence="3" type="ORF">BAY60_20530</name>
</gene>